<keyword evidence="3" id="KW-1185">Reference proteome</keyword>
<accession>A0ABQ1S7T0</accession>
<evidence type="ECO:0000256" key="1">
    <source>
        <dbReference type="SAM" id="MobiDB-lite"/>
    </source>
</evidence>
<gene>
    <name evidence="2" type="ORF">GCM10011515_10850</name>
</gene>
<name>A0ABQ1S7T0_9SPHN</name>
<organism evidence="2 3">
    <name type="scientific">Tsuneonella deserti</name>
    <dbReference type="NCBI Taxonomy" id="2035528"/>
    <lineage>
        <taxon>Bacteria</taxon>
        <taxon>Pseudomonadati</taxon>
        <taxon>Pseudomonadota</taxon>
        <taxon>Alphaproteobacteria</taxon>
        <taxon>Sphingomonadales</taxon>
        <taxon>Erythrobacteraceae</taxon>
        <taxon>Tsuneonella</taxon>
    </lineage>
</organism>
<protein>
    <recommendedName>
        <fullName evidence="4">Secreted protein</fullName>
    </recommendedName>
</protein>
<reference evidence="3" key="1">
    <citation type="journal article" date="2019" name="Int. J. Syst. Evol. Microbiol.">
        <title>The Global Catalogue of Microorganisms (GCM) 10K type strain sequencing project: providing services to taxonomists for standard genome sequencing and annotation.</title>
        <authorList>
            <consortium name="The Broad Institute Genomics Platform"/>
            <consortium name="The Broad Institute Genome Sequencing Center for Infectious Disease"/>
            <person name="Wu L."/>
            <person name="Ma J."/>
        </authorList>
    </citation>
    <scope>NUCLEOTIDE SEQUENCE [LARGE SCALE GENOMIC DNA]</scope>
    <source>
        <strain evidence="3">CGMCC 1.15959</strain>
    </source>
</reference>
<comment type="caution">
    <text evidence="2">The sequence shown here is derived from an EMBL/GenBank/DDBJ whole genome shotgun (WGS) entry which is preliminary data.</text>
</comment>
<proteinExistence type="predicted"/>
<dbReference type="EMBL" id="BMKL01000001">
    <property type="protein sequence ID" value="GGD92941.1"/>
    <property type="molecule type" value="Genomic_DNA"/>
</dbReference>
<feature type="compositionally biased region" description="Basic residues" evidence="1">
    <location>
        <begin position="80"/>
        <end position="98"/>
    </location>
</feature>
<evidence type="ECO:0000313" key="2">
    <source>
        <dbReference type="EMBL" id="GGD92941.1"/>
    </source>
</evidence>
<evidence type="ECO:0008006" key="4">
    <source>
        <dbReference type="Google" id="ProtNLM"/>
    </source>
</evidence>
<sequence>MTAAKLIWKLGLTTASGHASMTTKAPAATIRIESGSRPNASAPKTSRAPTQLLTVGTSAPVSRVYAMPAAAPLAAATNGKRTRSASHGHSASKRIARK</sequence>
<evidence type="ECO:0000313" key="3">
    <source>
        <dbReference type="Proteomes" id="UP000619041"/>
    </source>
</evidence>
<dbReference type="Proteomes" id="UP000619041">
    <property type="component" value="Unassembled WGS sequence"/>
</dbReference>
<feature type="region of interest" description="Disordered" evidence="1">
    <location>
        <begin position="75"/>
        <end position="98"/>
    </location>
</feature>